<dbReference type="GO" id="GO:0005524">
    <property type="term" value="F:ATP binding"/>
    <property type="evidence" value="ECO:0007669"/>
    <property type="project" value="UniProtKB-KW"/>
</dbReference>
<evidence type="ECO:0000256" key="1">
    <source>
        <dbReference type="ARBA" id="ARBA00022598"/>
    </source>
</evidence>
<feature type="non-terminal residue" evidence="6">
    <location>
        <position position="1"/>
    </location>
</feature>
<dbReference type="SUPFAM" id="SSF53244">
    <property type="entry name" value="MurD-like peptide ligases, peptide-binding domain"/>
    <property type="match status" value="1"/>
</dbReference>
<dbReference type="InterPro" id="IPR036615">
    <property type="entry name" value="Mur_ligase_C_dom_sf"/>
</dbReference>
<evidence type="ECO:0000256" key="3">
    <source>
        <dbReference type="ARBA" id="ARBA00022840"/>
    </source>
</evidence>
<accession>A0A2H0K6D2</accession>
<protein>
    <recommendedName>
        <fullName evidence="8">UDP-N-acetylmuramoyl-tripeptide--D-alanyl-D-alanine ligase</fullName>
    </recommendedName>
</protein>
<organism evidence="6 7">
    <name type="scientific">Candidatus Zambryskibacteria bacterium CG11_big_fil_rev_8_21_14_0_20_40_24</name>
    <dbReference type="NCBI Taxonomy" id="1975116"/>
    <lineage>
        <taxon>Bacteria</taxon>
        <taxon>Candidatus Zambryskiibacteriota</taxon>
    </lineage>
</organism>
<feature type="domain" description="Mur ligase central" evidence="5">
    <location>
        <begin position="47"/>
        <end position="149"/>
    </location>
</feature>
<dbReference type="Gene3D" id="3.90.190.20">
    <property type="entry name" value="Mur ligase, C-terminal domain"/>
    <property type="match status" value="1"/>
</dbReference>
<keyword evidence="3" id="KW-0067">ATP-binding</keyword>
<keyword evidence="2" id="KW-0547">Nucleotide-binding</keyword>
<comment type="caution">
    <text evidence="6">The sequence shown here is derived from an EMBL/GenBank/DDBJ whole genome shotgun (WGS) entry which is preliminary data.</text>
</comment>
<evidence type="ECO:0008006" key="8">
    <source>
        <dbReference type="Google" id="ProtNLM"/>
    </source>
</evidence>
<dbReference type="Pfam" id="PF02875">
    <property type="entry name" value="Mur_ligase_C"/>
    <property type="match status" value="1"/>
</dbReference>
<gene>
    <name evidence="6" type="ORF">COV95_02110</name>
</gene>
<evidence type="ECO:0000259" key="5">
    <source>
        <dbReference type="Pfam" id="PF08245"/>
    </source>
</evidence>
<dbReference type="SUPFAM" id="SSF53623">
    <property type="entry name" value="MurD-like peptide ligases, catalytic domain"/>
    <property type="match status" value="1"/>
</dbReference>
<feature type="domain" description="Mur ligase C-terminal" evidence="4">
    <location>
        <begin position="215"/>
        <end position="340"/>
    </location>
</feature>
<evidence type="ECO:0000313" key="6">
    <source>
        <dbReference type="EMBL" id="PIQ66811.1"/>
    </source>
</evidence>
<dbReference type="EMBL" id="PCVC01000061">
    <property type="protein sequence ID" value="PIQ66811.1"/>
    <property type="molecule type" value="Genomic_DNA"/>
</dbReference>
<dbReference type="InterPro" id="IPR036565">
    <property type="entry name" value="Mur-like_cat_sf"/>
</dbReference>
<dbReference type="InterPro" id="IPR013221">
    <property type="entry name" value="Mur_ligase_cen"/>
</dbReference>
<dbReference type="GO" id="GO:0016881">
    <property type="term" value="F:acid-amino acid ligase activity"/>
    <property type="evidence" value="ECO:0007669"/>
    <property type="project" value="InterPro"/>
</dbReference>
<dbReference type="PANTHER" id="PTHR43024">
    <property type="entry name" value="UDP-N-ACETYLMURAMOYL-TRIPEPTIDE--D-ALANYL-D-ALANINE LIGASE"/>
    <property type="match status" value="1"/>
</dbReference>
<dbReference type="InterPro" id="IPR004101">
    <property type="entry name" value="Mur_ligase_C"/>
</dbReference>
<evidence type="ECO:0000313" key="7">
    <source>
        <dbReference type="Proteomes" id="UP000229834"/>
    </source>
</evidence>
<reference evidence="6 7" key="1">
    <citation type="submission" date="2017-09" db="EMBL/GenBank/DDBJ databases">
        <title>Depth-based differentiation of microbial function through sediment-hosted aquifers and enrichment of novel symbionts in the deep terrestrial subsurface.</title>
        <authorList>
            <person name="Probst A.J."/>
            <person name="Ladd B."/>
            <person name="Jarett J.K."/>
            <person name="Geller-Mcgrath D.E."/>
            <person name="Sieber C.M."/>
            <person name="Emerson J.B."/>
            <person name="Anantharaman K."/>
            <person name="Thomas B.C."/>
            <person name="Malmstrom R."/>
            <person name="Stieglmeier M."/>
            <person name="Klingl A."/>
            <person name="Woyke T."/>
            <person name="Ryan C.M."/>
            <person name="Banfield J.F."/>
        </authorList>
    </citation>
    <scope>NUCLEOTIDE SEQUENCE [LARGE SCALE GENOMIC DNA]</scope>
    <source>
        <strain evidence="6">CG11_big_fil_rev_8_21_14_0_20_40_24</strain>
    </source>
</reference>
<sequence length="373" mass="41120">HKSFNSELGVPLTVLDLPNGWNNPLVWLKNVIDGLILVILPNRYPSWLVLEIGADRVGDIQSITNWVKPDIAVVTRMGKVPVHVEFFRSIEEVLLEKSFIVRGMKRSGMLVLNSDDEDVLKFKELTDNNTITFGTENPTDVLGQELSVVYDESDKPKGIKFNVAHDGHVSDIFVDGALGIQQMFPVLAGVSVGLGAGMSFKEACKAVKNYKPSSGRMKILKGIKNSTIIDDTYNSSPVATEEALSTLKSINPKGRKIAILGDMLELGIYSTESHKIVGKISAKTTDFLVTVGIRSRFIAEGALNAGMDENKILQFEDPLSAGKEIQNIIEEGDVILVKGSQGSRMEKVVEEIMAEPNRKGELLVRQDEEWKNR</sequence>
<proteinExistence type="predicted"/>
<evidence type="ECO:0000256" key="2">
    <source>
        <dbReference type="ARBA" id="ARBA00022741"/>
    </source>
</evidence>
<dbReference type="Gene3D" id="3.40.1190.10">
    <property type="entry name" value="Mur-like, catalytic domain"/>
    <property type="match status" value="1"/>
</dbReference>
<keyword evidence="1" id="KW-0436">Ligase</keyword>
<dbReference type="Pfam" id="PF08245">
    <property type="entry name" value="Mur_ligase_M"/>
    <property type="match status" value="1"/>
</dbReference>
<name>A0A2H0K6D2_9BACT</name>
<dbReference type="Proteomes" id="UP000229834">
    <property type="component" value="Unassembled WGS sequence"/>
</dbReference>
<evidence type="ECO:0000259" key="4">
    <source>
        <dbReference type="Pfam" id="PF02875"/>
    </source>
</evidence>
<dbReference type="AlphaFoldDB" id="A0A2H0K6D2"/>
<dbReference type="InterPro" id="IPR051046">
    <property type="entry name" value="MurCDEF_CellWall_CoF430Synth"/>
</dbReference>
<dbReference type="PANTHER" id="PTHR43024:SF1">
    <property type="entry name" value="UDP-N-ACETYLMURAMOYL-TRIPEPTIDE--D-ALANYL-D-ALANINE LIGASE"/>
    <property type="match status" value="1"/>
</dbReference>